<organism evidence="7 8">
    <name type="scientific">Fictibacillus fluitans</name>
    <dbReference type="NCBI Taxonomy" id="3058422"/>
    <lineage>
        <taxon>Bacteria</taxon>
        <taxon>Bacillati</taxon>
        <taxon>Bacillota</taxon>
        <taxon>Bacilli</taxon>
        <taxon>Bacillales</taxon>
        <taxon>Fictibacillaceae</taxon>
        <taxon>Fictibacillus</taxon>
    </lineage>
</organism>
<dbReference type="PROSITE" id="PS51012">
    <property type="entry name" value="ABC_TM2"/>
    <property type="match status" value="1"/>
</dbReference>
<name>A0ABT8HYK5_9BACL</name>
<evidence type="ECO:0000256" key="4">
    <source>
        <dbReference type="ARBA" id="ARBA00023136"/>
    </source>
</evidence>
<sequence>MKIIAAQCKAEMTRMLRNKYFVFWSLFMPILFYYIFTRVVNTGTADQEAWQAHYLMSMTTFSVMGSSIMSLGIRLVQERTQGWTLYMRITPLSHTAYFFAKMASQTLIHLFSIIVIFLAGVLINDVSLSAGVWTMSALWILAASAPFLALGTLVGTMKRVDTASGVSNVVYMVLAVSGGMWMPVEVFPDLMQRIVKWLPSYSFGNGAWEIAAGNLPGISSILILIGYSILFMMFSNYIRRKQEAV</sequence>
<dbReference type="Proteomes" id="UP001172721">
    <property type="component" value="Unassembled WGS sequence"/>
</dbReference>
<dbReference type="EMBL" id="JAUHTR010000008">
    <property type="protein sequence ID" value="MDN4525799.1"/>
    <property type="molecule type" value="Genomic_DNA"/>
</dbReference>
<dbReference type="PANTHER" id="PTHR43229:SF6">
    <property type="entry name" value="ABC-TYPE MULTIDRUG TRANSPORT SYSTEM, PERMEASE COMPONENT"/>
    <property type="match status" value="1"/>
</dbReference>
<dbReference type="InterPro" id="IPR000412">
    <property type="entry name" value="ABC_2_transport"/>
</dbReference>
<evidence type="ECO:0000256" key="1">
    <source>
        <dbReference type="ARBA" id="ARBA00004141"/>
    </source>
</evidence>
<feature type="transmembrane region" description="Helical" evidence="5">
    <location>
        <begin position="52"/>
        <end position="76"/>
    </location>
</feature>
<evidence type="ECO:0000313" key="8">
    <source>
        <dbReference type="Proteomes" id="UP001172721"/>
    </source>
</evidence>
<feature type="transmembrane region" description="Helical" evidence="5">
    <location>
        <begin position="166"/>
        <end position="184"/>
    </location>
</feature>
<evidence type="ECO:0000256" key="5">
    <source>
        <dbReference type="SAM" id="Phobius"/>
    </source>
</evidence>
<evidence type="ECO:0000256" key="3">
    <source>
        <dbReference type="ARBA" id="ARBA00022989"/>
    </source>
</evidence>
<feature type="domain" description="ABC transmembrane type-2" evidence="6">
    <location>
        <begin position="20"/>
        <end position="242"/>
    </location>
</feature>
<dbReference type="PANTHER" id="PTHR43229">
    <property type="entry name" value="NODULATION PROTEIN J"/>
    <property type="match status" value="1"/>
</dbReference>
<gene>
    <name evidence="7" type="ORF">QYB97_15040</name>
</gene>
<accession>A0ABT8HYK5</accession>
<dbReference type="PIRSF" id="PIRSF006648">
    <property type="entry name" value="DrrB"/>
    <property type="match status" value="1"/>
</dbReference>
<comment type="subcellular location">
    <subcellularLocation>
        <location evidence="1">Membrane</location>
        <topology evidence="1">Multi-pass membrane protein</topology>
    </subcellularLocation>
</comment>
<dbReference type="InterPro" id="IPR047817">
    <property type="entry name" value="ABC2_TM_bact-type"/>
</dbReference>
<feature type="transmembrane region" description="Helical" evidence="5">
    <location>
        <begin position="97"/>
        <end position="123"/>
    </location>
</feature>
<keyword evidence="4 5" id="KW-0472">Membrane</keyword>
<dbReference type="InterPro" id="IPR051784">
    <property type="entry name" value="Nod_factor_ABC_transporter"/>
</dbReference>
<keyword evidence="8" id="KW-1185">Reference proteome</keyword>
<feature type="transmembrane region" description="Helical" evidence="5">
    <location>
        <begin position="218"/>
        <end position="238"/>
    </location>
</feature>
<feature type="transmembrane region" description="Helical" evidence="5">
    <location>
        <begin position="135"/>
        <end position="154"/>
    </location>
</feature>
<feature type="transmembrane region" description="Helical" evidence="5">
    <location>
        <begin position="21"/>
        <end position="40"/>
    </location>
</feature>
<comment type="caution">
    <text evidence="7">The sequence shown here is derived from an EMBL/GenBank/DDBJ whole genome shotgun (WGS) entry which is preliminary data.</text>
</comment>
<dbReference type="RefSeq" id="WP_301167056.1">
    <property type="nucleotide sequence ID" value="NZ_JAUHTR010000008.1"/>
</dbReference>
<keyword evidence="3 5" id="KW-1133">Transmembrane helix</keyword>
<dbReference type="InterPro" id="IPR013525">
    <property type="entry name" value="ABC2_TM"/>
</dbReference>
<proteinExistence type="predicted"/>
<protein>
    <submittedName>
        <fullName evidence="7">ABC transporter permease</fullName>
    </submittedName>
</protein>
<evidence type="ECO:0000313" key="7">
    <source>
        <dbReference type="EMBL" id="MDN4525799.1"/>
    </source>
</evidence>
<evidence type="ECO:0000256" key="2">
    <source>
        <dbReference type="ARBA" id="ARBA00022692"/>
    </source>
</evidence>
<keyword evidence="2 5" id="KW-0812">Transmembrane</keyword>
<reference evidence="7" key="1">
    <citation type="submission" date="2023-07" db="EMBL/GenBank/DDBJ databases">
        <title>Fictibacillus sp. isolated from freshwater pond.</title>
        <authorList>
            <person name="Kirdat K."/>
            <person name="Bhat A."/>
            <person name="Mourya A."/>
            <person name="Yadav A."/>
        </authorList>
    </citation>
    <scope>NUCLEOTIDE SEQUENCE</scope>
    <source>
        <strain evidence="7">NE201</strain>
    </source>
</reference>
<dbReference type="Pfam" id="PF12698">
    <property type="entry name" value="ABC2_membrane_3"/>
    <property type="match status" value="1"/>
</dbReference>
<evidence type="ECO:0000259" key="6">
    <source>
        <dbReference type="PROSITE" id="PS51012"/>
    </source>
</evidence>